<accession>A0ABC9NDI8</accession>
<evidence type="ECO:0000313" key="2">
    <source>
        <dbReference type="Proteomes" id="UP000004110"/>
    </source>
</evidence>
<name>A0ABC9NDI8_BACUC</name>
<dbReference type="Proteomes" id="UP000004110">
    <property type="component" value="Unassembled WGS sequence"/>
</dbReference>
<sequence length="54" mass="6488">MQITKKMRTTSVFSYKCILFFVVLPHSPRFILNKISKLINFKILKSLFEHSEHF</sequence>
<keyword evidence="2" id="KW-1185">Reference proteome</keyword>
<reference evidence="1" key="2">
    <citation type="submission" date="2013-11" db="EMBL/GenBank/DDBJ databases">
        <title>Draft genome sequence of Bacteroides uniformis (ATCC 8492).</title>
        <authorList>
            <person name="Sudarsanam P."/>
            <person name="Ley R."/>
            <person name="Guruge J."/>
            <person name="Turnbaugh P.J."/>
            <person name="Mahowald M."/>
            <person name="Liep D."/>
            <person name="Gordon J."/>
        </authorList>
    </citation>
    <scope>NUCLEOTIDE SEQUENCE</scope>
    <source>
        <strain evidence="1">ATCC 8492</strain>
    </source>
</reference>
<protein>
    <submittedName>
        <fullName evidence="1">Uncharacterized protein</fullName>
    </submittedName>
</protein>
<organism evidence="1 2">
    <name type="scientific">Bacteroides uniformis (strain ATCC 8492 / DSM 6597 / CCUG 4942 / CIP 103695 / JCM 5828 / KCTC 5204 / NCTC 13054 / VPI 0061)</name>
    <dbReference type="NCBI Taxonomy" id="411479"/>
    <lineage>
        <taxon>Bacteria</taxon>
        <taxon>Pseudomonadati</taxon>
        <taxon>Bacteroidota</taxon>
        <taxon>Bacteroidia</taxon>
        <taxon>Bacteroidales</taxon>
        <taxon>Bacteroidaceae</taxon>
        <taxon>Bacteroides</taxon>
    </lineage>
</organism>
<reference evidence="1" key="1">
    <citation type="submission" date="2007-06" db="EMBL/GenBank/DDBJ databases">
        <authorList>
            <person name="Fulton L."/>
            <person name="Clifton S."/>
            <person name="Fulton B."/>
            <person name="Xu J."/>
            <person name="Minx P."/>
            <person name="Pepin K.H."/>
            <person name="Johnson M."/>
            <person name="Thiruvilangam P."/>
            <person name="Bhonagiri V."/>
            <person name="Nash W.E."/>
            <person name="Mardis E.R."/>
            <person name="Wilson R.K."/>
        </authorList>
    </citation>
    <scope>NUCLEOTIDE SEQUENCE [LARGE SCALE GENOMIC DNA]</scope>
    <source>
        <strain evidence="1">ATCC 8492</strain>
    </source>
</reference>
<proteinExistence type="predicted"/>
<dbReference type="AlphaFoldDB" id="A0ABC9NDI8"/>
<evidence type="ECO:0000313" key="1">
    <source>
        <dbReference type="EMBL" id="EDO54676.1"/>
    </source>
</evidence>
<gene>
    <name evidence="1" type="ORF">BACUNI_01660</name>
</gene>
<dbReference type="EMBL" id="AAYH02000041">
    <property type="protein sequence ID" value="EDO54676.1"/>
    <property type="molecule type" value="Genomic_DNA"/>
</dbReference>
<comment type="caution">
    <text evidence="1">The sequence shown here is derived from an EMBL/GenBank/DDBJ whole genome shotgun (WGS) entry which is preliminary data.</text>
</comment>